<evidence type="ECO:0000256" key="5">
    <source>
        <dbReference type="ARBA" id="ARBA00023004"/>
    </source>
</evidence>
<evidence type="ECO:0000259" key="6">
    <source>
        <dbReference type="Pfam" id="PF02668"/>
    </source>
</evidence>
<dbReference type="GO" id="GO:0016706">
    <property type="term" value="F:2-oxoglutarate-dependent dioxygenase activity"/>
    <property type="evidence" value="ECO:0007669"/>
    <property type="project" value="TreeGrafter"/>
</dbReference>
<evidence type="ECO:0000256" key="4">
    <source>
        <dbReference type="ARBA" id="ARBA00023002"/>
    </source>
</evidence>
<dbReference type="InterPro" id="IPR003819">
    <property type="entry name" value="TauD/TfdA-like"/>
</dbReference>
<dbReference type="AlphaFoldDB" id="A0AAW1SKD1"/>
<dbReference type="Proteomes" id="UP001445335">
    <property type="component" value="Unassembled WGS sequence"/>
</dbReference>
<keyword evidence="4" id="KW-0560">Oxidoreductase</keyword>
<dbReference type="GO" id="GO:0046872">
    <property type="term" value="F:metal ion binding"/>
    <property type="evidence" value="ECO:0007669"/>
    <property type="project" value="UniProtKB-KW"/>
</dbReference>
<evidence type="ECO:0000313" key="8">
    <source>
        <dbReference type="Proteomes" id="UP001445335"/>
    </source>
</evidence>
<dbReference type="Pfam" id="PF02668">
    <property type="entry name" value="TauD"/>
    <property type="match status" value="1"/>
</dbReference>
<keyword evidence="8" id="KW-1185">Reference proteome</keyword>
<dbReference type="GO" id="GO:0005737">
    <property type="term" value="C:cytoplasm"/>
    <property type="evidence" value="ECO:0007669"/>
    <property type="project" value="TreeGrafter"/>
</dbReference>
<feature type="domain" description="TauD/TfdA-like" evidence="6">
    <location>
        <begin position="2"/>
        <end position="258"/>
    </location>
</feature>
<proteinExistence type="inferred from homology"/>
<evidence type="ECO:0000256" key="3">
    <source>
        <dbReference type="ARBA" id="ARBA00022964"/>
    </source>
</evidence>
<keyword evidence="3" id="KW-0223">Dioxygenase</keyword>
<evidence type="ECO:0000256" key="2">
    <source>
        <dbReference type="ARBA" id="ARBA00022723"/>
    </source>
</evidence>
<reference evidence="7 8" key="1">
    <citation type="journal article" date="2024" name="Nat. Commun.">
        <title>Phylogenomics reveals the evolutionary origins of lichenization in chlorophyte algae.</title>
        <authorList>
            <person name="Puginier C."/>
            <person name="Libourel C."/>
            <person name="Otte J."/>
            <person name="Skaloud P."/>
            <person name="Haon M."/>
            <person name="Grisel S."/>
            <person name="Petersen M."/>
            <person name="Berrin J.G."/>
            <person name="Delaux P.M."/>
            <person name="Dal Grande F."/>
            <person name="Keller J."/>
        </authorList>
    </citation>
    <scope>NUCLEOTIDE SEQUENCE [LARGE SCALE GENOMIC DNA]</scope>
    <source>
        <strain evidence="7 8">SAG 245.80</strain>
    </source>
</reference>
<organism evidence="7 8">
    <name type="scientific">Elliptochloris bilobata</name>
    <dbReference type="NCBI Taxonomy" id="381761"/>
    <lineage>
        <taxon>Eukaryota</taxon>
        <taxon>Viridiplantae</taxon>
        <taxon>Chlorophyta</taxon>
        <taxon>core chlorophytes</taxon>
        <taxon>Trebouxiophyceae</taxon>
        <taxon>Trebouxiophyceae incertae sedis</taxon>
        <taxon>Elliptochloris clade</taxon>
        <taxon>Elliptochloris</taxon>
    </lineage>
</organism>
<evidence type="ECO:0000313" key="7">
    <source>
        <dbReference type="EMBL" id="KAK9845984.1"/>
    </source>
</evidence>
<accession>A0AAW1SKD1</accession>
<dbReference type="Gene3D" id="3.60.130.10">
    <property type="entry name" value="Clavaminate synthase-like"/>
    <property type="match status" value="1"/>
</dbReference>
<dbReference type="InterPro" id="IPR051323">
    <property type="entry name" value="AtsK-like"/>
</dbReference>
<evidence type="ECO:0000256" key="1">
    <source>
        <dbReference type="ARBA" id="ARBA00005896"/>
    </source>
</evidence>
<comment type="similarity">
    <text evidence="1">Belongs to the TfdA dioxygenase family.</text>
</comment>
<dbReference type="PANTHER" id="PTHR30468:SF1">
    <property type="entry name" value="ALPHA-KETOGLUTARATE-DEPENDENT SULFONATE DIOXYGENASE"/>
    <property type="match status" value="1"/>
</dbReference>
<name>A0AAW1SKD1_9CHLO</name>
<dbReference type="SUPFAM" id="SSF51197">
    <property type="entry name" value="Clavaminate synthase-like"/>
    <property type="match status" value="1"/>
</dbReference>
<dbReference type="PANTHER" id="PTHR30468">
    <property type="entry name" value="ALPHA-KETOGLUTARATE-DEPENDENT SULFONATE DIOXYGENASE"/>
    <property type="match status" value="1"/>
</dbReference>
<sequence>MQDALWHYDLLLFRGRPLAPKDEVDFLTMFPHDEEAVAAGRHCNGIMANRVPGFPLLAVRGKSTVPVQWHQDKVDLPCPPELDAMYMLRVPPRGGETLFASASAAVEALAPERLAFLESLDCEHRSDSLFTADEGGHRIDPAGVWRTDDMESAVRRANDSPVDTKFGPPSIVHPLIIRDPRTGRRSMLYFPAFFYRFVGYSREESRAIAEELLLGATRPENVFTMRWQPHDFLVWNNRMLLHSNTDHSMFDYPDREMHLVFLDCKVPVVPARAAGA</sequence>
<keyword evidence="2" id="KW-0479">Metal-binding</keyword>
<comment type="caution">
    <text evidence="7">The sequence shown here is derived from an EMBL/GenBank/DDBJ whole genome shotgun (WGS) entry which is preliminary data.</text>
</comment>
<dbReference type="InterPro" id="IPR042098">
    <property type="entry name" value="TauD-like_sf"/>
</dbReference>
<gene>
    <name evidence="7" type="ORF">WJX81_007619</name>
</gene>
<dbReference type="EMBL" id="JALJOU010000002">
    <property type="protein sequence ID" value="KAK9845984.1"/>
    <property type="molecule type" value="Genomic_DNA"/>
</dbReference>
<keyword evidence="5" id="KW-0408">Iron</keyword>
<protein>
    <recommendedName>
        <fullName evidence="6">TauD/TfdA-like domain-containing protein</fullName>
    </recommendedName>
</protein>